<dbReference type="InterPro" id="IPR020845">
    <property type="entry name" value="AMP-binding_CS"/>
</dbReference>
<evidence type="ECO:0000256" key="11">
    <source>
        <dbReference type="ARBA" id="ARBA00023055"/>
    </source>
</evidence>
<dbReference type="FunFam" id="3.30.300.30:FF:000002">
    <property type="entry name" value="Long-chain fatty acid transport protein 1"/>
    <property type="match status" value="1"/>
</dbReference>
<evidence type="ECO:0000256" key="10">
    <source>
        <dbReference type="ARBA" id="ARBA00022989"/>
    </source>
</evidence>
<dbReference type="InterPro" id="IPR045851">
    <property type="entry name" value="AMP-bd_C_sf"/>
</dbReference>
<feature type="domain" description="AMP-dependent synthetase/ligase" evidence="22">
    <location>
        <begin position="178"/>
        <end position="493"/>
    </location>
</feature>
<name>A0A8K0DAQ3_IGNLU</name>
<dbReference type="GO" id="GO:0005789">
    <property type="term" value="C:endoplasmic reticulum membrane"/>
    <property type="evidence" value="ECO:0007669"/>
    <property type="project" value="TreeGrafter"/>
</dbReference>
<reference evidence="23" key="1">
    <citation type="submission" date="2019-08" db="EMBL/GenBank/DDBJ databases">
        <title>The genome of the North American firefly Photinus pyralis.</title>
        <authorList>
            <consortium name="Photinus pyralis genome working group"/>
            <person name="Fallon T.R."/>
            <person name="Sander Lower S.E."/>
            <person name="Weng J.-K."/>
        </authorList>
    </citation>
    <scope>NUCLEOTIDE SEQUENCE</scope>
    <source>
        <strain evidence="23">TRF0915ILg1</strain>
        <tissue evidence="23">Whole body</tissue>
    </source>
</reference>
<evidence type="ECO:0000256" key="19">
    <source>
        <dbReference type="ARBA" id="ARBA00060276"/>
    </source>
</evidence>
<dbReference type="PANTHER" id="PTHR43107:SF15">
    <property type="entry name" value="FATTY ACID TRANSPORT PROTEIN 3, ISOFORM A"/>
    <property type="match status" value="1"/>
</dbReference>
<evidence type="ECO:0000256" key="2">
    <source>
        <dbReference type="ARBA" id="ARBA00006432"/>
    </source>
</evidence>
<keyword evidence="7" id="KW-0547">Nucleotide-binding</keyword>
<keyword evidence="13" id="KW-0576">Peroxisome</keyword>
<comment type="function">
    <text evidence="19">Acyl-CoA synthetase required for both the import of long chain fatty acids (LCFAs) (C14-C18) and the activation very long chain fatty acids (VLCFAs) (C20-C26) by esterification of the fatty acids into metabolically active CoA-thioesters for subsequent degradation or incorporation into phospholipids. The transport and fatty acyl-CoA synthetase activities are genetically separable and are thus independent activities. Esterifies VLCFAs in the peroxisome matrix. The VLCFAs are actively transported into peroxisomes by a PXA1-PXA2 heterodimeric transporter in the peroxisomal membrane.</text>
</comment>
<dbReference type="GO" id="GO:0044539">
    <property type="term" value="P:long-chain fatty acid import into cell"/>
    <property type="evidence" value="ECO:0007669"/>
    <property type="project" value="TreeGrafter"/>
</dbReference>
<dbReference type="SUPFAM" id="SSF56801">
    <property type="entry name" value="Acetyl-CoA synthetase-like"/>
    <property type="match status" value="1"/>
</dbReference>
<dbReference type="NCBIfam" id="NF006134">
    <property type="entry name" value="PRK08279.1"/>
    <property type="match status" value="1"/>
</dbReference>
<evidence type="ECO:0000256" key="21">
    <source>
        <dbReference type="ARBA" id="ARBA00078285"/>
    </source>
</evidence>
<comment type="catalytic activity">
    <reaction evidence="18">
        <text>tetracosanoate + ATP + CoA = tetracosanoyl-CoA + AMP + diphosphate</text>
        <dbReference type="Rhea" id="RHEA:33639"/>
        <dbReference type="ChEBI" id="CHEBI:30616"/>
        <dbReference type="ChEBI" id="CHEBI:31014"/>
        <dbReference type="ChEBI" id="CHEBI:33019"/>
        <dbReference type="ChEBI" id="CHEBI:57287"/>
        <dbReference type="ChEBI" id="CHEBI:65052"/>
        <dbReference type="ChEBI" id="CHEBI:456215"/>
    </reaction>
    <physiologicalReaction direction="left-to-right" evidence="18">
        <dbReference type="Rhea" id="RHEA:33640"/>
    </physiologicalReaction>
</comment>
<dbReference type="GO" id="GO:0005524">
    <property type="term" value="F:ATP binding"/>
    <property type="evidence" value="ECO:0007669"/>
    <property type="project" value="UniProtKB-KW"/>
</dbReference>
<dbReference type="PANTHER" id="PTHR43107">
    <property type="entry name" value="LONG-CHAIN FATTY ACID TRANSPORT PROTEIN"/>
    <property type="match status" value="1"/>
</dbReference>
<comment type="catalytic activity">
    <reaction evidence="15">
        <text>a very long-chain fatty acid + ATP + CoA = a very long-chain fatty acyl-CoA + AMP + diphosphate</text>
        <dbReference type="Rhea" id="RHEA:54536"/>
        <dbReference type="ChEBI" id="CHEBI:30616"/>
        <dbReference type="ChEBI" id="CHEBI:33019"/>
        <dbReference type="ChEBI" id="CHEBI:57287"/>
        <dbReference type="ChEBI" id="CHEBI:58950"/>
        <dbReference type="ChEBI" id="CHEBI:138261"/>
        <dbReference type="ChEBI" id="CHEBI:456215"/>
    </reaction>
    <physiologicalReaction direction="left-to-right" evidence="15">
        <dbReference type="Rhea" id="RHEA:54537"/>
    </physiologicalReaction>
</comment>
<comment type="caution">
    <text evidence="23">The sequence shown here is derived from an EMBL/GenBank/DDBJ whole genome shotgun (WGS) entry which is preliminary data.</text>
</comment>
<keyword evidence="6" id="KW-0812">Transmembrane</keyword>
<keyword evidence="3" id="KW-0813">Transport</keyword>
<sequence>MHPLPGASISYEMKGQVLHSQARELIAKVISFMKQEAEQGINFSLEKLKDRVLTATGISELTSQRQALHEFCQLYGVNKEKLVPSLPPKFVLVIDNAPYHHNVLSEQLPTMQALKWLLLGIILLTTFLIKNKRYRWIYILSKTYKRDIRLASIYGKLQILVWYWEHRNRTVSIIFSSIAKKNPQKVAIFFEDEVWTYDQLEDFSNKIARYFKNQGYRKGDCISLLLENRPEYLGIWLGLSKIGVVTALINTNLVSSPLVHSISVSKSKGIIFGSNHAQTIKNVKVDLNALKFYQFHEQLKENKEILPDSSNLREEIESISSDPVGIDYKPSVRDPLLFIYTSGTTGLPKAALISNIRYMFVALALYLSGGLTPNDILYDPLPLYHTAGGMLGAGNALLMGVTLVIRNKFSASNYWKDCAKYKATYAQYIGEMCRYILSAPNVGNVKHNLKAIVGNGLRPQIWKQFTDRFNIKQVYELYGATEGISNMINVSNIVGCIGSVPRYVRWLYPVTLIKCNEATGEPIRNSNGRCIECEVNEPGLLIGKINQKKALFSFKGYSDDEATEKKILQNVFTDGDYYFNSGDILVSDEFGNFFFKDRTGDTFRWKGENVSTAEVEAVISNIVQLNDAVVYGIEIPGSEGKAGMAAIVDTNKTLDVVALCNGLKGNLPSYAIPIFLRVMESIQLTGTYKLKKVELQAEGFDVNKIKDKLYFYNSKLKQYEILRKEKYEEIVAGKLNL</sequence>
<evidence type="ECO:0000256" key="13">
    <source>
        <dbReference type="ARBA" id="ARBA00023140"/>
    </source>
</evidence>
<dbReference type="OrthoDB" id="288590at2759"/>
<dbReference type="InterPro" id="IPR000873">
    <property type="entry name" value="AMP-dep_synth/lig_dom"/>
</dbReference>
<evidence type="ECO:0000256" key="5">
    <source>
        <dbReference type="ARBA" id="ARBA00022598"/>
    </source>
</evidence>
<dbReference type="Gene3D" id="3.40.50.12780">
    <property type="entry name" value="N-terminal domain of ligase-like"/>
    <property type="match status" value="1"/>
</dbReference>
<evidence type="ECO:0000256" key="1">
    <source>
        <dbReference type="ARBA" id="ARBA00004651"/>
    </source>
</evidence>
<keyword evidence="9" id="KW-0067">ATP-binding</keyword>
<keyword evidence="12" id="KW-0472">Membrane</keyword>
<accession>A0A8K0DAQ3</accession>
<proteinExistence type="inferred from homology"/>
<comment type="subcellular location">
    <subcellularLocation>
        <location evidence="1">Cell membrane</location>
        <topology evidence="1">Multi-pass membrane protein</topology>
    </subcellularLocation>
    <subcellularLocation>
        <location evidence="17">Peroxisome membrane</location>
    </subcellularLocation>
</comment>
<keyword evidence="8" id="KW-0443">Lipid metabolism</keyword>
<evidence type="ECO:0000256" key="17">
    <source>
        <dbReference type="ARBA" id="ARBA00046271"/>
    </source>
</evidence>
<dbReference type="Pfam" id="PF00501">
    <property type="entry name" value="AMP-binding"/>
    <property type="match status" value="1"/>
</dbReference>
<dbReference type="EC" id="6.2.1.3" evidence="14"/>
<evidence type="ECO:0000256" key="3">
    <source>
        <dbReference type="ARBA" id="ARBA00022448"/>
    </source>
</evidence>
<gene>
    <name evidence="23" type="ORF">ILUMI_05326</name>
</gene>
<keyword evidence="4" id="KW-1003">Cell membrane</keyword>
<evidence type="ECO:0000256" key="12">
    <source>
        <dbReference type="ARBA" id="ARBA00023136"/>
    </source>
</evidence>
<dbReference type="Gene3D" id="3.30.300.30">
    <property type="match status" value="1"/>
</dbReference>
<protein>
    <recommendedName>
        <fullName evidence="20">Very long-chain fatty acid transport protein</fullName>
        <ecNumber evidence="14">6.2.1.3</ecNumber>
    </recommendedName>
    <alternativeName>
        <fullName evidence="16">Long-chain-fatty-acid--CoA ligase</fullName>
    </alternativeName>
    <alternativeName>
        <fullName evidence="21">Very-long-chain acyl-CoA synthetase</fullName>
    </alternativeName>
</protein>
<keyword evidence="24" id="KW-1185">Reference proteome</keyword>
<evidence type="ECO:0000313" key="24">
    <source>
        <dbReference type="Proteomes" id="UP000801492"/>
    </source>
</evidence>
<comment type="similarity">
    <text evidence="2">Belongs to the ATP-dependent AMP-binding enzyme family.</text>
</comment>
<dbReference type="GO" id="GO:0005778">
    <property type="term" value="C:peroxisomal membrane"/>
    <property type="evidence" value="ECO:0007669"/>
    <property type="project" value="UniProtKB-SubCell"/>
</dbReference>
<dbReference type="GO" id="GO:0005324">
    <property type="term" value="F:long-chain fatty acid transmembrane transporter activity"/>
    <property type="evidence" value="ECO:0007669"/>
    <property type="project" value="TreeGrafter"/>
</dbReference>
<keyword evidence="5" id="KW-0436">Ligase</keyword>
<evidence type="ECO:0000259" key="22">
    <source>
        <dbReference type="Pfam" id="PF00501"/>
    </source>
</evidence>
<evidence type="ECO:0000256" key="4">
    <source>
        <dbReference type="ARBA" id="ARBA00022475"/>
    </source>
</evidence>
<dbReference type="Proteomes" id="UP000801492">
    <property type="component" value="Unassembled WGS sequence"/>
</dbReference>
<evidence type="ECO:0000256" key="20">
    <source>
        <dbReference type="ARBA" id="ARBA00068795"/>
    </source>
</evidence>
<evidence type="ECO:0000256" key="6">
    <source>
        <dbReference type="ARBA" id="ARBA00022692"/>
    </source>
</evidence>
<keyword evidence="8" id="KW-0276">Fatty acid metabolism</keyword>
<evidence type="ECO:0000256" key="8">
    <source>
        <dbReference type="ARBA" id="ARBA00022832"/>
    </source>
</evidence>
<evidence type="ECO:0000256" key="7">
    <source>
        <dbReference type="ARBA" id="ARBA00022741"/>
    </source>
</evidence>
<dbReference type="GO" id="GO:0004467">
    <property type="term" value="F:long-chain fatty acid-CoA ligase activity"/>
    <property type="evidence" value="ECO:0007669"/>
    <property type="project" value="UniProtKB-EC"/>
</dbReference>
<dbReference type="InterPro" id="IPR042099">
    <property type="entry name" value="ANL_N_sf"/>
</dbReference>
<keyword evidence="11" id="KW-0445">Lipid transport</keyword>
<dbReference type="FunFam" id="3.40.50.12780:FF:000019">
    <property type="entry name" value="Long-chain fatty acid transporter"/>
    <property type="match status" value="1"/>
</dbReference>
<dbReference type="PROSITE" id="PS00455">
    <property type="entry name" value="AMP_BINDING"/>
    <property type="match status" value="1"/>
</dbReference>
<evidence type="ECO:0000256" key="14">
    <source>
        <dbReference type="ARBA" id="ARBA00026121"/>
    </source>
</evidence>
<evidence type="ECO:0000256" key="16">
    <source>
        <dbReference type="ARBA" id="ARBA00041297"/>
    </source>
</evidence>
<evidence type="ECO:0000256" key="9">
    <source>
        <dbReference type="ARBA" id="ARBA00022840"/>
    </source>
</evidence>
<evidence type="ECO:0000256" key="18">
    <source>
        <dbReference type="ARBA" id="ARBA00048666"/>
    </source>
</evidence>
<evidence type="ECO:0000313" key="23">
    <source>
        <dbReference type="EMBL" id="KAF2900859.1"/>
    </source>
</evidence>
<evidence type="ECO:0000256" key="15">
    <source>
        <dbReference type="ARBA" id="ARBA00036527"/>
    </source>
</evidence>
<dbReference type="AlphaFoldDB" id="A0A8K0DAQ3"/>
<organism evidence="23 24">
    <name type="scientific">Ignelater luminosus</name>
    <name type="common">Cucubano</name>
    <name type="synonym">Pyrophorus luminosus</name>
    <dbReference type="NCBI Taxonomy" id="2038154"/>
    <lineage>
        <taxon>Eukaryota</taxon>
        <taxon>Metazoa</taxon>
        <taxon>Ecdysozoa</taxon>
        <taxon>Arthropoda</taxon>
        <taxon>Hexapoda</taxon>
        <taxon>Insecta</taxon>
        <taxon>Pterygota</taxon>
        <taxon>Neoptera</taxon>
        <taxon>Endopterygota</taxon>
        <taxon>Coleoptera</taxon>
        <taxon>Polyphaga</taxon>
        <taxon>Elateriformia</taxon>
        <taxon>Elateroidea</taxon>
        <taxon>Elateridae</taxon>
        <taxon>Agrypninae</taxon>
        <taxon>Pyrophorini</taxon>
        <taxon>Ignelater</taxon>
    </lineage>
</organism>
<dbReference type="GO" id="GO:0005886">
    <property type="term" value="C:plasma membrane"/>
    <property type="evidence" value="ECO:0007669"/>
    <property type="project" value="UniProtKB-SubCell"/>
</dbReference>
<keyword evidence="10" id="KW-1133">Transmembrane helix</keyword>
<dbReference type="EMBL" id="VTPC01001972">
    <property type="protein sequence ID" value="KAF2900859.1"/>
    <property type="molecule type" value="Genomic_DNA"/>
</dbReference>